<sequence>MMDVAILETEIVILETEIVNVGALLVANNKLNFSFPHNLCHDTLLVIIDEAYHAYEAS</sequence>
<dbReference type="GO" id="GO:0016491">
    <property type="term" value="F:oxidoreductase activity"/>
    <property type="evidence" value="ECO:0007669"/>
    <property type="project" value="InterPro"/>
</dbReference>
<organism evidence="1 2">
    <name type="scientific">Orientia chuto str. Dubai</name>
    <dbReference type="NCBI Taxonomy" id="1359168"/>
    <lineage>
        <taxon>Bacteria</taxon>
        <taxon>Pseudomonadati</taxon>
        <taxon>Pseudomonadota</taxon>
        <taxon>Alphaproteobacteria</taxon>
        <taxon>Rickettsiales</taxon>
        <taxon>Rickettsiaceae</taxon>
        <taxon>Rickettsieae</taxon>
        <taxon>Orientia</taxon>
    </lineage>
</organism>
<evidence type="ECO:0000313" key="1">
    <source>
        <dbReference type="EMBL" id="KJV54504.1"/>
    </source>
</evidence>
<dbReference type="EMBL" id="LANP01000045">
    <property type="protein sequence ID" value="KJV54504.1"/>
    <property type="molecule type" value="Genomic_DNA"/>
</dbReference>
<keyword evidence="2" id="KW-1185">Reference proteome</keyword>
<gene>
    <name evidence="1" type="ORF">OCHUTO_1131</name>
</gene>
<dbReference type="Proteomes" id="UP000033616">
    <property type="component" value="Unassembled WGS sequence"/>
</dbReference>
<dbReference type="PATRIC" id="fig|1359168.3.peg.1006"/>
<protein>
    <submittedName>
        <fullName evidence="1">Uncharacterized protein</fullName>
    </submittedName>
</protein>
<proteinExistence type="predicted"/>
<dbReference type="Gene3D" id="1.10.620.20">
    <property type="entry name" value="Ribonucleotide Reductase, subunit A"/>
    <property type="match status" value="1"/>
</dbReference>
<dbReference type="InterPro" id="IPR012348">
    <property type="entry name" value="RNR-like"/>
</dbReference>
<name>A0A0F3MIS4_9RICK</name>
<reference evidence="1 2" key="1">
    <citation type="submission" date="2015-02" db="EMBL/GenBank/DDBJ databases">
        <title>Genome Sequencing of Rickettsiales.</title>
        <authorList>
            <person name="Daugherty S.C."/>
            <person name="Su Q."/>
            <person name="Abolude K."/>
            <person name="Beier-Sexton M."/>
            <person name="Carlyon J.A."/>
            <person name="Carter R."/>
            <person name="Day N.P."/>
            <person name="Dumler S.J."/>
            <person name="Dyachenko V."/>
            <person name="Godinez A."/>
            <person name="Kurtti T.J."/>
            <person name="Lichay M."/>
            <person name="Mullins K.E."/>
            <person name="Ott S."/>
            <person name="Pappas-Brown V."/>
            <person name="Paris D.H."/>
            <person name="Patel P."/>
            <person name="Richards A.L."/>
            <person name="Sadzewicz L."/>
            <person name="Sears K."/>
            <person name="Seidman D."/>
            <person name="Sengamalay N."/>
            <person name="Stenos J."/>
            <person name="Tallon L.J."/>
            <person name="Vincent G."/>
            <person name="Fraser C.M."/>
            <person name="Munderloh U."/>
            <person name="Dunning-Hotopp J.C."/>
        </authorList>
    </citation>
    <scope>NUCLEOTIDE SEQUENCE [LARGE SCALE GENOMIC DNA]</scope>
    <source>
        <strain evidence="1 2">Fuller</strain>
    </source>
</reference>
<dbReference type="AlphaFoldDB" id="A0A0F3MIS4"/>
<dbReference type="RefSeq" id="WP_156961322.1">
    <property type="nucleotide sequence ID" value="NZ_LANP01000045.1"/>
</dbReference>
<accession>A0A0F3MIS4</accession>
<comment type="caution">
    <text evidence="1">The sequence shown here is derived from an EMBL/GenBank/DDBJ whole genome shotgun (WGS) entry which is preliminary data.</text>
</comment>
<evidence type="ECO:0000313" key="2">
    <source>
        <dbReference type="Proteomes" id="UP000033616"/>
    </source>
</evidence>